<comment type="caution">
    <text evidence="1">The sequence shown here is derived from an EMBL/GenBank/DDBJ whole genome shotgun (WGS) entry which is preliminary data.</text>
</comment>
<evidence type="ECO:0000313" key="1">
    <source>
        <dbReference type="EMBL" id="KAI0084819.1"/>
    </source>
</evidence>
<protein>
    <submittedName>
        <fullName evidence="1">Uncharacterized protein</fullName>
    </submittedName>
</protein>
<name>A0ACB8TSL4_9APHY</name>
<gene>
    <name evidence="1" type="ORF">BDY19DRAFT_479104</name>
</gene>
<evidence type="ECO:0000313" key="2">
    <source>
        <dbReference type="Proteomes" id="UP001055072"/>
    </source>
</evidence>
<sequence length="244" mass="27045">MISPRSRAIPLSTQFAAGRRTWATLKNSRPPTSFSTTTTLLFPTVKSPASRTQASTTLRGAISSTKTPDMAQHGSQYYPSLVHQHNTLPQPPALSASGTFVLSSNPHDMLTNATTHDSPSPPSTSSSSNSRLNLPPVFSMPPVLPSGSQATTPDSYEARYRRDDRYDPPLMEKGIDADRIAVRHQIRYQFREAVEERDGARPYRVRTFLSSRVAVDNVAIRTPRFQDLVSITLMVKYTTVLERV</sequence>
<keyword evidence="2" id="KW-1185">Reference proteome</keyword>
<dbReference type="Proteomes" id="UP001055072">
    <property type="component" value="Unassembled WGS sequence"/>
</dbReference>
<accession>A0ACB8TSL4</accession>
<proteinExistence type="predicted"/>
<organism evidence="1 2">
    <name type="scientific">Irpex rosettiformis</name>
    <dbReference type="NCBI Taxonomy" id="378272"/>
    <lineage>
        <taxon>Eukaryota</taxon>
        <taxon>Fungi</taxon>
        <taxon>Dikarya</taxon>
        <taxon>Basidiomycota</taxon>
        <taxon>Agaricomycotina</taxon>
        <taxon>Agaricomycetes</taxon>
        <taxon>Polyporales</taxon>
        <taxon>Irpicaceae</taxon>
        <taxon>Irpex</taxon>
    </lineage>
</organism>
<reference evidence="1" key="1">
    <citation type="journal article" date="2021" name="Environ. Microbiol.">
        <title>Gene family expansions and transcriptome signatures uncover fungal adaptations to wood decay.</title>
        <authorList>
            <person name="Hage H."/>
            <person name="Miyauchi S."/>
            <person name="Viragh M."/>
            <person name="Drula E."/>
            <person name="Min B."/>
            <person name="Chaduli D."/>
            <person name="Navarro D."/>
            <person name="Favel A."/>
            <person name="Norest M."/>
            <person name="Lesage-Meessen L."/>
            <person name="Balint B."/>
            <person name="Merenyi Z."/>
            <person name="de Eugenio L."/>
            <person name="Morin E."/>
            <person name="Martinez A.T."/>
            <person name="Baldrian P."/>
            <person name="Stursova M."/>
            <person name="Martinez M.J."/>
            <person name="Novotny C."/>
            <person name="Magnuson J.K."/>
            <person name="Spatafora J.W."/>
            <person name="Maurice S."/>
            <person name="Pangilinan J."/>
            <person name="Andreopoulos W."/>
            <person name="LaButti K."/>
            <person name="Hundley H."/>
            <person name="Na H."/>
            <person name="Kuo A."/>
            <person name="Barry K."/>
            <person name="Lipzen A."/>
            <person name="Henrissat B."/>
            <person name="Riley R."/>
            <person name="Ahrendt S."/>
            <person name="Nagy L.G."/>
            <person name="Grigoriev I.V."/>
            <person name="Martin F."/>
            <person name="Rosso M.N."/>
        </authorList>
    </citation>
    <scope>NUCLEOTIDE SEQUENCE</scope>
    <source>
        <strain evidence="1">CBS 384.51</strain>
    </source>
</reference>
<dbReference type="EMBL" id="MU274938">
    <property type="protein sequence ID" value="KAI0084819.1"/>
    <property type="molecule type" value="Genomic_DNA"/>
</dbReference>